<accession>A0ABQ4CKN7</accession>
<organism evidence="1 2">
    <name type="scientific">Asanoa siamensis</name>
    <dbReference type="NCBI Taxonomy" id="926357"/>
    <lineage>
        <taxon>Bacteria</taxon>
        <taxon>Bacillati</taxon>
        <taxon>Actinomycetota</taxon>
        <taxon>Actinomycetes</taxon>
        <taxon>Micromonosporales</taxon>
        <taxon>Micromonosporaceae</taxon>
        <taxon>Asanoa</taxon>
    </lineage>
</organism>
<gene>
    <name evidence="1" type="ORF">Asi02nite_09250</name>
</gene>
<protein>
    <recommendedName>
        <fullName evidence="3">DUF4259 domain-containing protein</fullName>
    </recommendedName>
</protein>
<evidence type="ECO:0000313" key="2">
    <source>
        <dbReference type="Proteomes" id="UP000604117"/>
    </source>
</evidence>
<sequence>MGTWDVGPFDNDAAADWCADLDDAPLERRADLIRDALDTAADPDEDYLDADLAAEAVAAAAVVAAQLPGATPLDSPYAPKSAQPGALTLPADLTDLAVRALDQVLGDDSEWRSLWEESADVATAAATVRALRDELADAT</sequence>
<name>A0ABQ4CKN7_9ACTN</name>
<evidence type="ECO:0008006" key="3">
    <source>
        <dbReference type="Google" id="ProtNLM"/>
    </source>
</evidence>
<evidence type="ECO:0000313" key="1">
    <source>
        <dbReference type="EMBL" id="GIF71407.1"/>
    </source>
</evidence>
<comment type="caution">
    <text evidence="1">The sequence shown here is derived from an EMBL/GenBank/DDBJ whole genome shotgun (WGS) entry which is preliminary data.</text>
</comment>
<dbReference type="Proteomes" id="UP000604117">
    <property type="component" value="Unassembled WGS sequence"/>
</dbReference>
<keyword evidence="2" id="KW-1185">Reference proteome</keyword>
<dbReference type="EMBL" id="BONE01000005">
    <property type="protein sequence ID" value="GIF71407.1"/>
    <property type="molecule type" value="Genomic_DNA"/>
</dbReference>
<dbReference type="InterPro" id="IPR025355">
    <property type="entry name" value="DUF4259"/>
</dbReference>
<dbReference type="RefSeq" id="WP_203710892.1">
    <property type="nucleotide sequence ID" value="NZ_BONE01000005.1"/>
</dbReference>
<dbReference type="Pfam" id="PF14078">
    <property type="entry name" value="DUF4259"/>
    <property type="match status" value="1"/>
</dbReference>
<proteinExistence type="predicted"/>
<reference evidence="1 2" key="1">
    <citation type="submission" date="2021-01" db="EMBL/GenBank/DDBJ databases">
        <title>Whole genome shotgun sequence of Asanoa siamensis NBRC 107932.</title>
        <authorList>
            <person name="Komaki H."/>
            <person name="Tamura T."/>
        </authorList>
    </citation>
    <scope>NUCLEOTIDE SEQUENCE [LARGE SCALE GENOMIC DNA]</scope>
    <source>
        <strain evidence="1 2">NBRC 107932</strain>
    </source>
</reference>